<comment type="caution">
    <text evidence="7">The sequence shown here is derived from an EMBL/GenBank/DDBJ whole genome shotgun (WGS) entry which is preliminary data.</text>
</comment>
<dbReference type="Pfam" id="PF13602">
    <property type="entry name" value="ADH_zinc_N_2"/>
    <property type="match status" value="1"/>
</dbReference>
<evidence type="ECO:0000259" key="6">
    <source>
        <dbReference type="SMART" id="SM00829"/>
    </source>
</evidence>
<evidence type="ECO:0000313" key="7">
    <source>
        <dbReference type="EMBL" id="KAL0278488.1"/>
    </source>
</evidence>
<dbReference type="PANTHER" id="PTHR11695">
    <property type="entry name" value="ALCOHOL DEHYDROGENASE RELATED"/>
    <property type="match status" value="1"/>
</dbReference>
<evidence type="ECO:0000256" key="1">
    <source>
        <dbReference type="ARBA" id="ARBA00004173"/>
    </source>
</evidence>
<dbReference type="Pfam" id="PF08240">
    <property type="entry name" value="ADH_N"/>
    <property type="match status" value="1"/>
</dbReference>
<comment type="subcellular location">
    <subcellularLocation>
        <location evidence="1">Mitochondrion</location>
    </subcellularLocation>
</comment>
<dbReference type="InterPro" id="IPR013154">
    <property type="entry name" value="ADH-like_N"/>
</dbReference>
<dbReference type="SUPFAM" id="SSF51735">
    <property type="entry name" value="NAD(P)-binding Rossmann-fold domains"/>
    <property type="match status" value="1"/>
</dbReference>
<keyword evidence="5" id="KW-0496">Mitochondrion</keyword>
<dbReference type="AlphaFoldDB" id="A0AAW2I9H3"/>
<dbReference type="GO" id="GO:0016491">
    <property type="term" value="F:oxidoreductase activity"/>
    <property type="evidence" value="ECO:0007669"/>
    <property type="project" value="UniProtKB-KW"/>
</dbReference>
<dbReference type="InterPro" id="IPR020843">
    <property type="entry name" value="ER"/>
</dbReference>
<dbReference type="CDD" id="cd08248">
    <property type="entry name" value="RTN4I1"/>
    <property type="match status" value="1"/>
</dbReference>
<gene>
    <name evidence="7" type="ORF">PYX00_000304</name>
</gene>
<accession>A0AAW2I9H3</accession>
<proteinExistence type="inferred from homology"/>
<evidence type="ECO:0000256" key="3">
    <source>
        <dbReference type="ARBA" id="ARBA00022946"/>
    </source>
</evidence>
<name>A0AAW2I9H3_9NEOP</name>
<dbReference type="InterPro" id="IPR050700">
    <property type="entry name" value="YIM1/Zinc_Alcohol_DH_Fams"/>
</dbReference>
<dbReference type="InterPro" id="IPR036291">
    <property type="entry name" value="NAD(P)-bd_dom_sf"/>
</dbReference>
<comment type="similarity">
    <text evidence="2">Belongs to the zinc-containing alcohol dehydrogenase family. Quinone oxidoreductase subfamily.</text>
</comment>
<organism evidence="7">
    <name type="scientific">Menopon gallinae</name>
    <name type="common">poultry shaft louse</name>
    <dbReference type="NCBI Taxonomy" id="328185"/>
    <lineage>
        <taxon>Eukaryota</taxon>
        <taxon>Metazoa</taxon>
        <taxon>Ecdysozoa</taxon>
        <taxon>Arthropoda</taxon>
        <taxon>Hexapoda</taxon>
        <taxon>Insecta</taxon>
        <taxon>Pterygota</taxon>
        <taxon>Neoptera</taxon>
        <taxon>Paraneoptera</taxon>
        <taxon>Psocodea</taxon>
        <taxon>Troctomorpha</taxon>
        <taxon>Phthiraptera</taxon>
        <taxon>Amblycera</taxon>
        <taxon>Menoponidae</taxon>
        <taxon>Menopon</taxon>
    </lineage>
</organism>
<dbReference type="Gene3D" id="3.90.180.10">
    <property type="entry name" value="Medium-chain alcohol dehydrogenases, catalytic domain"/>
    <property type="match status" value="1"/>
</dbReference>
<dbReference type="GO" id="GO:0005739">
    <property type="term" value="C:mitochondrion"/>
    <property type="evidence" value="ECO:0007669"/>
    <property type="project" value="UniProtKB-SubCell"/>
</dbReference>
<dbReference type="FunFam" id="3.40.50.720:FF:000147">
    <property type="entry name" value="Reticulon-4-interacting protein 1 homolog, mitochondrial"/>
    <property type="match status" value="1"/>
</dbReference>
<dbReference type="PANTHER" id="PTHR11695:SF294">
    <property type="entry name" value="RETICULON-4-INTERACTING PROTEIN 1, MITOCHONDRIAL"/>
    <property type="match status" value="1"/>
</dbReference>
<keyword evidence="3" id="KW-0809">Transit peptide</keyword>
<feature type="domain" description="Enoyl reductase (ER)" evidence="6">
    <location>
        <begin position="44"/>
        <end position="389"/>
    </location>
</feature>
<dbReference type="EMBL" id="JARGDH010000001">
    <property type="protein sequence ID" value="KAL0278488.1"/>
    <property type="molecule type" value="Genomic_DNA"/>
</dbReference>
<dbReference type="InterPro" id="IPR011032">
    <property type="entry name" value="GroES-like_sf"/>
</dbReference>
<keyword evidence="4" id="KW-0560">Oxidoreductase</keyword>
<protein>
    <recommendedName>
        <fullName evidence="6">Enoyl reductase (ER) domain-containing protein</fullName>
    </recommendedName>
</protein>
<dbReference type="SMART" id="SM00829">
    <property type="entry name" value="PKS_ER"/>
    <property type="match status" value="1"/>
</dbReference>
<evidence type="ECO:0000256" key="5">
    <source>
        <dbReference type="ARBA" id="ARBA00023128"/>
    </source>
</evidence>
<sequence>MSLRVLCRLTNIQRQVCSFSTTTKSNERDTNYDKINSWQIHSYGDLDEVQYTRTRPPIIKDPNSVVVKVLAASINPLDVAMINGYGSVLLNFMRQAKKCSLQKELEFPLTLGRDFAGIVIRTGHSVGDKVKVGDEVWGVVPPHEQGSHAEEVMVSKNYIEKKPGNISMVEAGSMLYAAITAWSALKITGDIAVVGVRGRNVLVLGGSGGVGTMAVQMLRNWGAKVVTTCSEDAIPLLRSLGAHDVFDYRSPDFHEQIGKRKYDIILDCAGLGQENGAHYCRHLKDYSLSKFITLKSPMLRNVDDYGLLGGMIKNVGDFLFVNASAGCLPKSSSIRWGFFIPLERALTEITKDVEDGKILPCVHKIYSFDDVPNAYKHAAEGHLRGKIVIDMSSLKTEKTK</sequence>
<dbReference type="Gene3D" id="3.40.50.720">
    <property type="entry name" value="NAD(P)-binding Rossmann-like Domain"/>
    <property type="match status" value="1"/>
</dbReference>
<dbReference type="SUPFAM" id="SSF50129">
    <property type="entry name" value="GroES-like"/>
    <property type="match status" value="1"/>
</dbReference>
<evidence type="ECO:0000256" key="4">
    <source>
        <dbReference type="ARBA" id="ARBA00023002"/>
    </source>
</evidence>
<evidence type="ECO:0000256" key="2">
    <source>
        <dbReference type="ARBA" id="ARBA00010371"/>
    </source>
</evidence>
<reference evidence="7" key="1">
    <citation type="journal article" date="2024" name="Gigascience">
        <title>Chromosome-level genome of the poultry shaft louse Menopon gallinae provides insight into the host-switching and adaptive evolution of parasitic lice.</title>
        <authorList>
            <person name="Xu Y."/>
            <person name="Ma L."/>
            <person name="Liu S."/>
            <person name="Liang Y."/>
            <person name="Liu Q."/>
            <person name="He Z."/>
            <person name="Tian L."/>
            <person name="Duan Y."/>
            <person name="Cai W."/>
            <person name="Li H."/>
            <person name="Song F."/>
        </authorList>
    </citation>
    <scope>NUCLEOTIDE SEQUENCE</scope>
    <source>
        <strain evidence="7">Cailab_2023a</strain>
    </source>
</reference>
<dbReference type="InterPro" id="IPR037397">
    <property type="entry name" value="RTN4IP1"/>
</dbReference>